<dbReference type="EMBL" id="MU274908">
    <property type="protein sequence ID" value="KAI0090384.1"/>
    <property type="molecule type" value="Genomic_DNA"/>
</dbReference>
<keyword evidence="2" id="KW-1185">Reference proteome</keyword>
<dbReference type="Proteomes" id="UP001055072">
    <property type="component" value="Unassembled WGS sequence"/>
</dbReference>
<organism evidence="1 2">
    <name type="scientific">Irpex rosettiformis</name>
    <dbReference type="NCBI Taxonomy" id="378272"/>
    <lineage>
        <taxon>Eukaryota</taxon>
        <taxon>Fungi</taxon>
        <taxon>Dikarya</taxon>
        <taxon>Basidiomycota</taxon>
        <taxon>Agaricomycotina</taxon>
        <taxon>Agaricomycetes</taxon>
        <taxon>Polyporales</taxon>
        <taxon>Irpicaceae</taxon>
        <taxon>Irpex</taxon>
    </lineage>
</organism>
<gene>
    <name evidence="1" type="ORF">BDY19DRAFT_905390</name>
</gene>
<sequence length="165" mass="18634">MFAQRMKTRLEWLDRRRAAACRGETTSESSHADDPGQRLLLKRIRAFASVLSIVGGKEAQERLFGAPHRQFTWDCKVQWCLDVSTVSVRADPRQPQCDTRRCPTRSPKQSAHLAHTGSNNGEFGCKLARFREDYGHHGIEAMAGYYVAHQLQLLREAIARAGQLA</sequence>
<reference evidence="1" key="1">
    <citation type="journal article" date="2021" name="Environ. Microbiol.">
        <title>Gene family expansions and transcriptome signatures uncover fungal adaptations to wood decay.</title>
        <authorList>
            <person name="Hage H."/>
            <person name="Miyauchi S."/>
            <person name="Viragh M."/>
            <person name="Drula E."/>
            <person name="Min B."/>
            <person name="Chaduli D."/>
            <person name="Navarro D."/>
            <person name="Favel A."/>
            <person name="Norest M."/>
            <person name="Lesage-Meessen L."/>
            <person name="Balint B."/>
            <person name="Merenyi Z."/>
            <person name="de Eugenio L."/>
            <person name="Morin E."/>
            <person name="Martinez A.T."/>
            <person name="Baldrian P."/>
            <person name="Stursova M."/>
            <person name="Martinez M.J."/>
            <person name="Novotny C."/>
            <person name="Magnuson J.K."/>
            <person name="Spatafora J.W."/>
            <person name="Maurice S."/>
            <person name="Pangilinan J."/>
            <person name="Andreopoulos W."/>
            <person name="LaButti K."/>
            <person name="Hundley H."/>
            <person name="Na H."/>
            <person name="Kuo A."/>
            <person name="Barry K."/>
            <person name="Lipzen A."/>
            <person name="Henrissat B."/>
            <person name="Riley R."/>
            <person name="Ahrendt S."/>
            <person name="Nagy L.G."/>
            <person name="Grigoriev I.V."/>
            <person name="Martin F."/>
            <person name="Rosso M.N."/>
        </authorList>
    </citation>
    <scope>NUCLEOTIDE SEQUENCE</scope>
    <source>
        <strain evidence="1">CBS 384.51</strain>
    </source>
</reference>
<accession>A0ACB8U8E2</accession>
<proteinExistence type="predicted"/>
<protein>
    <submittedName>
        <fullName evidence="1">Uncharacterized protein</fullName>
    </submittedName>
</protein>
<name>A0ACB8U8E2_9APHY</name>
<evidence type="ECO:0000313" key="1">
    <source>
        <dbReference type="EMBL" id="KAI0090384.1"/>
    </source>
</evidence>
<evidence type="ECO:0000313" key="2">
    <source>
        <dbReference type="Proteomes" id="UP001055072"/>
    </source>
</evidence>
<comment type="caution">
    <text evidence="1">The sequence shown here is derived from an EMBL/GenBank/DDBJ whole genome shotgun (WGS) entry which is preliminary data.</text>
</comment>